<dbReference type="Gene3D" id="3.50.50.60">
    <property type="entry name" value="FAD/NAD(P)-binding domain"/>
    <property type="match status" value="3"/>
</dbReference>
<dbReference type="InterPro" id="IPR052189">
    <property type="entry name" value="L-asp_N-monooxygenase_NS-form"/>
</dbReference>
<evidence type="ECO:0000313" key="5">
    <source>
        <dbReference type="Proteomes" id="UP000544107"/>
    </source>
</evidence>
<dbReference type="STRING" id="887144.BJF91_16460"/>
<comment type="caution">
    <text evidence="3">The sequence shown here is derived from an EMBL/GenBank/DDBJ whole genome shotgun (WGS) entry which is preliminary data.</text>
</comment>
<proteinExistence type="predicted"/>
<dbReference type="AlphaFoldDB" id="A0A1Q9A9W8"/>
<reference evidence="3 4" key="1">
    <citation type="submission" date="2016-09" db="EMBL/GenBank/DDBJ databases">
        <title>Rhizobium oryziradicis sp. nov., isolated from the root of rice.</title>
        <authorList>
            <person name="Zhao J."/>
            <person name="Zhang X."/>
        </authorList>
    </citation>
    <scope>NUCLEOTIDE SEQUENCE [LARGE SCALE GENOMIC DNA]</scope>
    <source>
        <strain evidence="3 4">14971</strain>
    </source>
</reference>
<evidence type="ECO:0000313" key="3">
    <source>
        <dbReference type="EMBL" id="OLP51624.1"/>
    </source>
</evidence>
<accession>A0A1Q9A9W8</accession>
<dbReference type="PANTHER" id="PTHR40254:SF1">
    <property type="entry name" value="BLR0577 PROTEIN"/>
    <property type="match status" value="1"/>
</dbReference>
<dbReference type="RefSeq" id="WP_075613316.1">
    <property type="nucleotide sequence ID" value="NZ_JACIED010000006.1"/>
</dbReference>
<dbReference type="InterPro" id="IPR036188">
    <property type="entry name" value="FAD/NAD-bd_sf"/>
</dbReference>
<dbReference type="InterPro" id="IPR038732">
    <property type="entry name" value="HpyO/CreE_NAD-binding"/>
</dbReference>
<dbReference type="Pfam" id="PF13454">
    <property type="entry name" value="NAD_binding_9"/>
    <property type="match status" value="1"/>
</dbReference>
<dbReference type="GO" id="GO:0016787">
    <property type="term" value="F:hydrolase activity"/>
    <property type="evidence" value="ECO:0007669"/>
    <property type="project" value="UniProtKB-KW"/>
</dbReference>
<keyword evidence="4" id="KW-1185">Reference proteome</keyword>
<keyword evidence="3" id="KW-0378">Hydrolase</keyword>
<sequence>MSDVNHRPTVAIIGGGFTGAAVAWNLARKSRPGTVRIVVYEPRAIIGAGLAYDTSNPSHRINVPADRMSLDPDVMDDFLSWVKQQGLDRQDRQAVLDDGRVFPRRRDFGTYVTARLAPYLTEGRVEHARAKIEHIERDASRWRITGADGTVQDADAVVIATSHPSPSPPKALAVALGGHPGFVADATQADALSTIRPHHRVLIVGNGLTGADIAATLLDAGHTGPIISISRRGLRSRGHAQMPQEPFGDFSSRPVTSVRQLTRQIREEIGRAAAEGTSWHAVLDSVRSQAQAIWPQLSIEERRRLVRHLRPFWDVHRFRIAPQIEAAIDQAVASGQMRVLAASVQDASQSGEEIAITLRETRSRRVINHHFDAVVIATGPAHGGIIGNQPFLRDLAAKGLVALDPTGLGLACDRQSRLLDEHGNATPRLLVAGPLARGTFGELMGLPQVSEHARQVADHLVATLGLAEGGHQATENAA</sequence>
<reference evidence="2 5" key="2">
    <citation type="submission" date="2020-08" db="EMBL/GenBank/DDBJ databases">
        <title>Genomic Encyclopedia of Type Strains, Phase IV (KMG-IV): sequencing the most valuable type-strain genomes for metagenomic binning, comparative biology and taxonomic classification.</title>
        <authorList>
            <person name="Goeker M."/>
        </authorList>
    </citation>
    <scope>NUCLEOTIDE SEQUENCE [LARGE SCALE GENOMIC DNA]</scope>
    <source>
        <strain evidence="2 5">DSM 100021</strain>
    </source>
</reference>
<feature type="domain" description="FAD-dependent urate hydroxylase HpyO/Asp monooxygenase CreE-like FAD/NAD(P)-binding" evidence="1">
    <location>
        <begin position="11"/>
        <end position="163"/>
    </location>
</feature>
<evidence type="ECO:0000259" key="1">
    <source>
        <dbReference type="Pfam" id="PF13454"/>
    </source>
</evidence>
<evidence type="ECO:0000313" key="2">
    <source>
        <dbReference type="EMBL" id="MBB4010012.1"/>
    </source>
</evidence>
<protein>
    <submittedName>
        <fullName evidence="3">Hydroxyacylglutathione hydrolase</fullName>
    </submittedName>
    <submittedName>
        <fullName evidence="2">Putative NAD(P)/FAD-binding protein YdhS</fullName>
    </submittedName>
</protein>
<dbReference type="EMBL" id="MKIN01000019">
    <property type="protein sequence ID" value="OLP51624.1"/>
    <property type="molecule type" value="Genomic_DNA"/>
</dbReference>
<dbReference type="EMBL" id="JACIED010000006">
    <property type="protein sequence ID" value="MBB4010012.1"/>
    <property type="molecule type" value="Genomic_DNA"/>
</dbReference>
<gene>
    <name evidence="3" type="ORF">BJF91_16460</name>
    <name evidence="2" type="ORF">GGQ71_004309</name>
</gene>
<dbReference type="SUPFAM" id="SSF51905">
    <property type="entry name" value="FAD/NAD(P)-binding domain"/>
    <property type="match status" value="2"/>
</dbReference>
<evidence type="ECO:0000313" key="4">
    <source>
        <dbReference type="Proteomes" id="UP000185598"/>
    </source>
</evidence>
<dbReference type="Proteomes" id="UP000185598">
    <property type="component" value="Unassembled WGS sequence"/>
</dbReference>
<dbReference type="Proteomes" id="UP000544107">
    <property type="component" value="Unassembled WGS sequence"/>
</dbReference>
<name>A0A1Q9A9W8_9HYPH</name>
<dbReference type="PANTHER" id="PTHR40254">
    <property type="entry name" value="BLR0577 PROTEIN"/>
    <property type="match status" value="1"/>
</dbReference>
<organism evidence="3 4">
    <name type="scientific">Allorhizobium taibaishanense</name>
    <dbReference type="NCBI Taxonomy" id="887144"/>
    <lineage>
        <taxon>Bacteria</taxon>
        <taxon>Pseudomonadati</taxon>
        <taxon>Pseudomonadota</taxon>
        <taxon>Alphaproteobacteria</taxon>
        <taxon>Hyphomicrobiales</taxon>
        <taxon>Rhizobiaceae</taxon>
        <taxon>Rhizobium/Agrobacterium group</taxon>
        <taxon>Allorhizobium</taxon>
    </lineage>
</organism>
<dbReference type="OrthoDB" id="101972at2"/>